<accession>A0A5C6GB47</accession>
<name>A0A5C6GB47_METRR</name>
<dbReference type="Proteomes" id="UP000317257">
    <property type="component" value="Unassembled WGS sequence"/>
</dbReference>
<dbReference type="AlphaFoldDB" id="A0A5C6GB47"/>
<dbReference type="EMBL" id="SBHS01000011">
    <property type="protein sequence ID" value="TWU74579.1"/>
    <property type="molecule type" value="Genomic_DNA"/>
</dbReference>
<protein>
    <submittedName>
        <fullName evidence="1">Uncharacterized protein</fullName>
    </submittedName>
</protein>
<evidence type="ECO:0000313" key="2">
    <source>
        <dbReference type="Proteomes" id="UP000317257"/>
    </source>
</evidence>
<comment type="caution">
    <text evidence="1">The sequence shown here is derived from an EMBL/GenBank/DDBJ whole genome shotgun (WGS) entry which is preliminary data.</text>
</comment>
<organism evidence="1 2">
    <name type="scientific">Metarhizium rileyi (strain RCEF 4871)</name>
    <name type="common">Nomuraea rileyi</name>
    <dbReference type="NCBI Taxonomy" id="1649241"/>
    <lineage>
        <taxon>Eukaryota</taxon>
        <taxon>Fungi</taxon>
        <taxon>Dikarya</taxon>
        <taxon>Ascomycota</taxon>
        <taxon>Pezizomycotina</taxon>
        <taxon>Sordariomycetes</taxon>
        <taxon>Hypocreomycetidae</taxon>
        <taxon>Hypocreales</taxon>
        <taxon>Clavicipitaceae</taxon>
        <taxon>Metarhizium</taxon>
    </lineage>
</organism>
<evidence type="ECO:0000313" key="1">
    <source>
        <dbReference type="EMBL" id="TWU74579.1"/>
    </source>
</evidence>
<gene>
    <name evidence="1" type="ORF">ED733_006518</name>
</gene>
<reference evidence="2" key="1">
    <citation type="submission" date="2018-12" db="EMBL/GenBank/DDBJ databases">
        <title>The complete genome of Metarhizium rileyi, a key fungal pathogen of Lepidoptera.</title>
        <authorList>
            <person name="Binneck E."/>
            <person name="Lastra C.C.L."/>
            <person name="Sosa-Gomez D.R."/>
        </authorList>
    </citation>
    <scope>NUCLEOTIDE SEQUENCE [LARGE SCALE GENOMIC DNA]</scope>
    <source>
        <strain evidence="2">Cep018-CH2</strain>
    </source>
</reference>
<sequence>MPRIWEGIAPFHGPPNDTSAPVTPLFYLGNTGPTKIDLAEPKGQGVWRLGDSPYPDLLIEHADQLNEQNKEQSVRKRLEPFLVLQSLQTTASQRRTLTPTSAGPFEDGDVIGIDEFVALDAGLAPDIVNQ</sequence>
<proteinExistence type="predicted"/>